<organism evidence="3">
    <name type="scientific">marine sediment metagenome</name>
    <dbReference type="NCBI Taxonomy" id="412755"/>
    <lineage>
        <taxon>unclassified sequences</taxon>
        <taxon>metagenomes</taxon>
        <taxon>ecological metagenomes</taxon>
    </lineage>
</organism>
<dbReference type="InterPro" id="IPR043167">
    <property type="entry name" value="LpxI_C_sf"/>
</dbReference>
<feature type="domain" description="LpxI C-terminal" evidence="1">
    <location>
        <begin position="129"/>
        <end position="258"/>
    </location>
</feature>
<dbReference type="EMBL" id="LAZR01000047">
    <property type="protein sequence ID" value="KKN99287.1"/>
    <property type="molecule type" value="Genomic_DNA"/>
</dbReference>
<name>A0A0F9VHK3_9ZZZZ</name>
<dbReference type="Pfam" id="PF06230">
    <property type="entry name" value="LpxI_C"/>
    <property type="match status" value="1"/>
</dbReference>
<dbReference type="InterPro" id="IPR053174">
    <property type="entry name" value="LpxI"/>
</dbReference>
<sequence>MLALIAGGGGLPQRVVSSLSDAPLVCAYEGTAPVGLVPDLGFRLETLGSLLVTLRTRGVTRVCFCGAVARPSFDPSKLDAATLPLVPAFQKALAAGDDGALRALVDIFETAGFDVVAAHELVPDLMAREGVFSQRQPDAQMNDDAARGAALVRCLAPMDVGQCCVIGQGQVMGIETIGGTDHLLSTLPASALGVDAILFKGPKPGQSHLVDMPTIGPDTLRRAHEAGLSGVVIEAGAVIVLEPEVCVRLADEVNLVLWARTAG</sequence>
<evidence type="ECO:0008006" key="4">
    <source>
        <dbReference type="Google" id="ProtNLM"/>
    </source>
</evidence>
<dbReference type="Gene3D" id="3.40.50.20">
    <property type="match status" value="1"/>
</dbReference>
<gene>
    <name evidence="3" type="ORF">LCGC14_0137310</name>
</gene>
<dbReference type="AlphaFoldDB" id="A0A0F9VHK3"/>
<evidence type="ECO:0000313" key="3">
    <source>
        <dbReference type="EMBL" id="KKN99287.1"/>
    </source>
</evidence>
<dbReference type="PANTHER" id="PTHR39962:SF1">
    <property type="entry name" value="LPXI FAMILY PROTEIN"/>
    <property type="match status" value="1"/>
</dbReference>
<evidence type="ECO:0000259" key="1">
    <source>
        <dbReference type="Pfam" id="PF06230"/>
    </source>
</evidence>
<dbReference type="PANTHER" id="PTHR39962">
    <property type="entry name" value="BLL4848 PROTEIN"/>
    <property type="match status" value="1"/>
</dbReference>
<dbReference type="Pfam" id="PF17930">
    <property type="entry name" value="LpxI_N"/>
    <property type="match status" value="1"/>
</dbReference>
<dbReference type="InterPro" id="IPR010415">
    <property type="entry name" value="LpxI_C"/>
</dbReference>
<accession>A0A0F9VHK3</accession>
<proteinExistence type="predicted"/>
<reference evidence="3" key="1">
    <citation type="journal article" date="2015" name="Nature">
        <title>Complex archaea that bridge the gap between prokaryotes and eukaryotes.</title>
        <authorList>
            <person name="Spang A."/>
            <person name="Saw J.H."/>
            <person name="Jorgensen S.L."/>
            <person name="Zaremba-Niedzwiedzka K."/>
            <person name="Martijn J."/>
            <person name="Lind A.E."/>
            <person name="van Eijk R."/>
            <person name="Schleper C."/>
            <person name="Guy L."/>
            <person name="Ettema T.J."/>
        </authorList>
    </citation>
    <scope>NUCLEOTIDE SEQUENCE</scope>
</reference>
<feature type="domain" description="LpxI N-terminal" evidence="2">
    <location>
        <begin position="2"/>
        <end position="125"/>
    </location>
</feature>
<comment type="caution">
    <text evidence="3">The sequence shown here is derived from an EMBL/GenBank/DDBJ whole genome shotgun (WGS) entry which is preliminary data.</text>
</comment>
<evidence type="ECO:0000259" key="2">
    <source>
        <dbReference type="Pfam" id="PF17930"/>
    </source>
</evidence>
<protein>
    <recommendedName>
        <fullName evidence="4">Phosphatidate cytidylyltransferase</fullName>
    </recommendedName>
</protein>
<dbReference type="InterPro" id="IPR041255">
    <property type="entry name" value="LpxI_N"/>
</dbReference>
<dbReference type="Gene3D" id="3.40.140.80">
    <property type="match status" value="1"/>
</dbReference>